<feature type="binding site" evidence="5">
    <location>
        <begin position="1579"/>
        <end position="1586"/>
    </location>
    <ligand>
        <name>ATP</name>
        <dbReference type="ChEBI" id="CHEBI:30616"/>
    </ligand>
</feature>
<evidence type="ECO:0000256" key="3">
    <source>
        <dbReference type="ARBA" id="ARBA00022840"/>
    </source>
</evidence>
<evidence type="ECO:0000313" key="11">
    <source>
        <dbReference type="EnsemblMetazoa" id="G11682.1:cds"/>
    </source>
</evidence>
<dbReference type="Proteomes" id="UP000005408">
    <property type="component" value="Unassembled WGS sequence"/>
</dbReference>
<dbReference type="GO" id="GO:0005524">
    <property type="term" value="F:ATP binding"/>
    <property type="evidence" value="ECO:0007669"/>
    <property type="project" value="UniProtKB-UniRule"/>
</dbReference>
<feature type="region of interest" description="Disordered" evidence="8">
    <location>
        <begin position="418"/>
        <end position="481"/>
    </location>
</feature>
<feature type="compositionally biased region" description="Basic and acidic residues" evidence="8">
    <location>
        <begin position="444"/>
        <end position="481"/>
    </location>
</feature>
<feature type="coiled-coil region" evidence="7">
    <location>
        <begin position="847"/>
        <end position="909"/>
    </location>
</feature>
<dbReference type="Gene3D" id="3.40.850.10">
    <property type="entry name" value="Kinesin motor domain"/>
    <property type="match status" value="1"/>
</dbReference>
<feature type="domain" description="Kinesin motor" evidence="9">
    <location>
        <begin position="1499"/>
        <end position="1822"/>
    </location>
</feature>
<name>A0A8W8HY99_MAGGI</name>
<dbReference type="Gene3D" id="1.10.10.1460">
    <property type="match status" value="1"/>
</dbReference>
<dbReference type="PRINTS" id="PR00380">
    <property type="entry name" value="KINESINHEAVY"/>
</dbReference>
<evidence type="ECO:0008006" key="13">
    <source>
        <dbReference type="Google" id="ProtNLM"/>
    </source>
</evidence>
<dbReference type="InterPro" id="IPR027417">
    <property type="entry name" value="P-loop_NTPase"/>
</dbReference>
<comment type="subcellular location">
    <subcellularLocation>
        <location evidence="1">Cytoplasm</location>
        <location evidence="1">Cytoskeleton</location>
    </subcellularLocation>
</comment>
<reference evidence="11" key="1">
    <citation type="submission" date="2022-08" db="UniProtKB">
        <authorList>
            <consortium name="EnsemblMetazoa"/>
        </authorList>
    </citation>
    <scope>IDENTIFICATION</scope>
    <source>
        <strain evidence="11">05x7-T-G4-1.051#20</strain>
    </source>
</reference>
<dbReference type="Gene3D" id="1.10.287.1490">
    <property type="match status" value="1"/>
</dbReference>
<keyword evidence="12" id="KW-1185">Reference proteome</keyword>
<dbReference type="GO" id="GO:0008017">
    <property type="term" value="F:microtubule binding"/>
    <property type="evidence" value="ECO:0007669"/>
    <property type="project" value="InterPro"/>
</dbReference>
<evidence type="ECO:0000259" key="10">
    <source>
        <dbReference type="PROSITE" id="PS51230"/>
    </source>
</evidence>
<keyword evidence="7" id="KW-0175">Coiled coil</keyword>
<dbReference type="PANTHER" id="PTHR47972:SF16">
    <property type="entry name" value="KINESIN-LIKE PROTEIN"/>
    <property type="match status" value="1"/>
</dbReference>
<evidence type="ECO:0000256" key="6">
    <source>
        <dbReference type="PROSITE-ProRule" id="PRU00576"/>
    </source>
</evidence>
<dbReference type="GO" id="GO:0003777">
    <property type="term" value="F:microtubule motor activity"/>
    <property type="evidence" value="ECO:0007669"/>
    <property type="project" value="InterPro"/>
</dbReference>
<evidence type="ECO:0000256" key="7">
    <source>
        <dbReference type="SAM" id="Coils"/>
    </source>
</evidence>
<dbReference type="InterPro" id="IPR019821">
    <property type="entry name" value="Kinesin_motor_CS"/>
</dbReference>
<keyword evidence="3 5" id="KW-0067">ATP-binding</keyword>
<dbReference type="SUPFAM" id="SSF52540">
    <property type="entry name" value="P-loop containing nucleoside triphosphate hydrolases"/>
    <property type="match status" value="1"/>
</dbReference>
<dbReference type="PROSITE" id="PS51230">
    <property type="entry name" value="EB1_C"/>
    <property type="match status" value="1"/>
</dbReference>
<feature type="region of interest" description="Disordered" evidence="8">
    <location>
        <begin position="1162"/>
        <end position="1185"/>
    </location>
</feature>
<keyword evidence="4" id="KW-0963">Cytoplasm</keyword>
<dbReference type="InterPro" id="IPR027640">
    <property type="entry name" value="Kinesin-like_fam"/>
</dbReference>
<proteinExistence type="inferred from homology"/>
<comment type="similarity">
    <text evidence="5">Belongs to the TRAFAC class myosin-kinesin ATPase superfamily. Kinesin family.</text>
</comment>
<dbReference type="InterPro" id="IPR004953">
    <property type="entry name" value="EB1_C"/>
</dbReference>
<dbReference type="GO" id="GO:0007018">
    <property type="term" value="P:microtubule-based movement"/>
    <property type="evidence" value="ECO:0007669"/>
    <property type="project" value="InterPro"/>
</dbReference>
<evidence type="ECO:0000313" key="12">
    <source>
        <dbReference type="Proteomes" id="UP000005408"/>
    </source>
</evidence>
<keyword evidence="6" id="KW-0493">Microtubule</keyword>
<evidence type="ECO:0000256" key="4">
    <source>
        <dbReference type="ARBA" id="ARBA00023212"/>
    </source>
</evidence>
<feature type="compositionally biased region" description="Basic and acidic residues" evidence="8">
    <location>
        <begin position="46"/>
        <end position="77"/>
    </location>
</feature>
<dbReference type="FunFam" id="3.40.850.10:FF:000146">
    <property type="entry name" value="Kinesin-like protein"/>
    <property type="match status" value="1"/>
</dbReference>
<dbReference type="InterPro" id="IPR036961">
    <property type="entry name" value="Kinesin_motor_dom_sf"/>
</dbReference>
<dbReference type="OMA" id="DETQSQF"/>
<feature type="compositionally biased region" description="Polar residues" evidence="8">
    <location>
        <begin position="133"/>
        <end position="152"/>
    </location>
</feature>
<dbReference type="EnsemblMetazoa" id="G11682.1">
    <property type="protein sequence ID" value="G11682.1:cds"/>
    <property type="gene ID" value="G11682"/>
</dbReference>
<dbReference type="GO" id="GO:0005874">
    <property type="term" value="C:microtubule"/>
    <property type="evidence" value="ECO:0007669"/>
    <property type="project" value="UniProtKB-KW"/>
</dbReference>
<dbReference type="Pfam" id="PF00225">
    <property type="entry name" value="Kinesin"/>
    <property type="match status" value="1"/>
</dbReference>
<evidence type="ECO:0000256" key="8">
    <source>
        <dbReference type="SAM" id="MobiDB-lite"/>
    </source>
</evidence>
<dbReference type="SMART" id="SM00129">
    <property type="entry name" value="KISc"/>
    <property type="match status" value="1"/>
</dbReference>
<evidence type="ECO:0000256" key="5">
    <source>
        <dbReference type="PROSITE-ProRule" id="PRU00283"/>
    </source>
</evidence>
<dbReference type="InterPro" id="IPR001752">
    <property type="entry name" value="Kinesin_motor_dom"/>
</dbReference>
<evidence type="ECO:0000259" key="9">
    <source>
        <dbReference type="PROSITE" id="PS50067"/>
    </source>
</evidence>
<feature type="coiled-coil region" evidence="7">
    <location>
        <begin position="306"/>
        <end position="404"/>
    </location>
</feature>
<feature type="domain" description="EB1 C-terminal" evidence="10">
    <location>
        <begin position="1049"/>
        <end position="1118"/>
    </location>
</feature>
<dbReference type="PROSITE" id="PS50067">
    <property type="entry name" value="KINESIN_MOTOR_2"/>
    <property type="match status" value="1"/>
</dbReference>
<dbReference type="CDD" id="cd01366">
    <property type="entry name" value="KISc_C_terminal"/>
    <property type="match status" value="1"/>
</dbReference>
<keyword evidence="5" id="KW-0505">Motor protein</keyword>
<dbReference type="OrthoDB" id="3176171at2759"/>
<accession>A0A8W8HY99</accession>
<sequence>MASKVKEKIKKKSTTKVVNQGNLEEERPSSAHSQISVKEAAAVVDNTEKFTEDESKQEKDEKNTQDQKSAEKDEDSHVKKKDKKKDKVEKKKDGKAKKSKHVTAPSKVEELPDPEPAPDKKRRSPSPFGRNTVEPTTTTESNMGSLASIKSHSTVREAWTDRSSMSDVNTVPPSVASSVISVREAARENRAYLANQQRDEVASDSSDEEIEETEEIKNAYIPYLYAKKNIIKVIKDMKRMRSNHIHIVADIQKEYKSIEDETQRQFNIFVINLRDTYKGKVTTFRQVIDIHRTELQSKESYWNEMLESLAERNRRLLKEKKVLLIQNKVEIERLEKEKAEIQTDLSQKLDKATVALATVEKEKEEEKEKETNLQDEIKKLKEDLEKEKSAASELEKELAEEKRLRAAAGIAVVASATTTGNKSETPVEVRKETPVTSSAAVSAAEKKEMSAEREELEQERQRMNEERSQMEEDRKNYGGEKKEWMDQINKLQQDIVILTKESSEWKVKYEMMKQQAEKSAGVQEKYAALEAQYQALAAIVSASEGTEAIAKENKKKTEDDRNMMNQEKTGLEKEIKQWEAQFKKKNGREPTEEDKTDSVKEMYVQQEELNTMVSSLDKKLETYQKLEKGDILDPPEVVQTTMKEPEVQTIEVKVPDPMVMAQLKKEQEEVEKLHEQIAELQRENTEKSSHISELNEELSKLRDKISQLEAALKAGTIAAVASNTDTEEVEALKKENKEMKKDIKKMLKKLEKVEEKAKSTDVDPDTRVQNLEEKVTSLDEKITDIESENETLKEEKIKTETEKEALLQQIQTLQQQIVSPAVAPAVAVTSSTLVKSEPVDGCNVPAHSDLLEQLENKQLEIKEMQKQLQEKETQIQEKIMTIRDLEKELDKLRTENKDMRTDMLKMAKQHQKLQHKLKDLVEFEKTKKLLEAMAFYVHEIHGEVPAAAEGVTNRLEVVSSEALKLKEGQDKSVKAVEAWVSKFTKKNGREPTVKDRDSDGERAYKVLEENGQLLEDKKVMVEALQIMKTGDYKAPESRMSTEAVSEDSPVEKVEQQMTALGDKLSDLESDNDDLRKERNDAVAKLRDMELQLEQAKSELQLQSTLASGLQDSQELSEQITNLQRQLNTSESALLQEKTAHSNTQEELEDLKKQMEVLKEEVQTEKEDLKAQRASDKQTKDAENKAKMEEINALKSRNEQLEMERLANVPVDTAKEIKDLQTKIAALEKEKSGAGTANATLQGQMNELKTKLEGAQKNAEIQRAANRELEAKNKTAKADKDKAIKEVTMQIEKREQQRANEDKKRIATLERKIRELEAGGVKPVAAAAAVGGKAGTDAGDKVLKEQLASLKRENNELNTKLKQLDAELKRGARQATTMGNEEKNEMKRKEKILKELEKKYEIEKNKTSKLDTNLKSTEEELKVTRKERDEKEHELKKVTAELSALGVAAKQGMEAATKVKTLETDNKKLTEENKVLTENYNSERVLRKKYYNMVEDMKGKIRVYCRARPLSSTETDRGNYSVVKSPDEYTINVESSRGTKEFQFDAIFMEDSTQEKIFEDTNNLIQSAMDGYNVCIFAYGQTGSGKTFTMIGDRDQRFPGVAPRAFDRIYSLAHEIRNKFSVKVSTYMMELYNDKLIDLFAKPGTSDDEKMDIKKDKKGLVYVQGSIIKEASNSKELFALFEEGSKNRHTASTKMNAESSRSHLIIGITIETTNKTTGQVLTGKLSLVDLAGSERVAKTGATAEQLKEAMSINKSLSALGDVISALSSDQQFIPYRNHKLTMLMQDSLGGNAKTLMFVNISPADYNQDETIISLMYASRVKLITNDASKNAENKEINRLKNIIAKLKKGETINEDDE</sequence>
<protein>
    <recommendedName>
        <fullName evidence="13">Kinesin-like protein KIFC3</fullName>
    </recommendedName>
</protein>
<feature type="region of interest" description="Disordered" evidence="8">
    <location>
        <begin position="1"/>
        <end position="170"/>
    </location>
</feature>
<feature type="coiled-coil region" evidence="7">
    <location>
        <begin position="660"/>
        <end position="816"/>
    </location>
</feature>
<evidence type="ECO:0000256" key="1">
    <source>
        <dbReference type="ARBA" id="ARBA00004245"/>
    </source>
</evidence>
<keyword evidence="4" id="KW-0206">Cytoskeleton</keyword>
<evidence type="ECO:0000256" key="2">
    <source>
        <dbReference type="ARBA" id="ARBA00022741"/>
    </source>
</evidence>
<dbReference type="PROSITE" id="PS00411">
    <property type="entry name" value="KINESIN_MOTOR_1"/>
    <property type="match status" value="1"/>
</dbReference>
<keyword evidence="2 5" id="KW-0547">Nucleotide-binding</keyword>
<dbReference type="PANTHER" id="PTHR47972">
    <property type="entry name" value="KINESIN-LIKE PROTEIN KLP-3"/>
    <property type="match status" value="1"/>
</dbReference>
<organism evidence="11 12">
    <name type="scientific">Magallana gigas</name>
    <name type="common">Pacific oyster</name>
    <name type="synonym">Crassostrea gigas</name>
    <dbReference type="NCBI Taxonomy" id="29159"/>
    <lineage>
        <taxon>Eukaryota</taxon>
        <taxon>Metazoa</taxon>
        <taxon>Spiralia</taxon>
        <taxon>Lophotrochozoa</taxon>
        <taxon>Mollusca</taxon>
        <taxon>Bivalvia</taxon>
        <taxon>Autobranchia</taxon>
        <taxon>Pteriomorphia</taxon>
        <taxon>Ostreida</taxon>
        <taxon>Ostreoidea</taxon>
        <taxon>Ostreidae</taxon>
        <taxon>Magallana</taxon>
    </lineage>
</organism>